<keyword evidence="3 5" id="KW-1133">Transmembrane helix</keyword>
<dbReference type="Proteomes" id="UP000515913">
    <property type="component" value="Chromosome"/>
</dbReference>
<protein>
    <submittedName>
        <fullName evidence="7">FUSC family protein</fullName>
    </submittedName>
</protein>
<feature type="transmembrane region" description="Helical" evidence="5">
    <location>
        <begin position="55"/>
        <end position="74"/>
    </location>
</feature>
<gene>
    <name evidence="7" type="ORF">H9Q81_08745</name>
</gene>
<evidence type="ECO:0000313" key="7">
    <source>
        <dbReference type="EMBL" id="QNM15015.1"/>
    </source>
</evidence>
<dbReference type="Pfam" id="PF13515">
    <property type="entry name" value="FUSC_2"/>
    <property type="match status" value="1"/>
</dbReference>
<dbReference type="AlphaFoldDB" id="A0A7G9GW33"/>
<comment type="subcellular location">
    <subcellularLocation>
        <location evidence="1">Membrane</location>
        <topology evidence="1">Multi-pass membrane protein</topology>
    </subcellularLocation>
</comment>
<dbReference type="KEGG" id="fho:H9Q81_08745"/>
<evidence type="ECO:0000313" key="8">
    <source>
        <dbReference type="Proteomes" id="UP000515913"/>
    </source>
</evidence>
<organism evidence="7 8">
    <name type="scientific">Fusobacterium hominis</name>
    <dbReference type="NCBI Taxonomy" id="2764326"/>
    <lineage>
        <taxon>Bacteria</taxon>
        <taxon>Fusobacteriati</taxon>
        <taxon>Fusobacteriota</taxon>
        <taxon>Fusobacteriia</taxon>
        <taxon>Fusobacteriales</taxon>
        <taxon>Fusobacteriaceae</taxon>
        <taxon>Fusobacterium</taxon>
    </lineage>
</organism>
<evidence type="ECO:0000259" key="6">
    <source>
        <dbReference type="Pfam" id="PF13515"/>
    </source>
</evidence>
<evidence type="ECO:0000256" key="3">
    <source>
        <dbReference type="ARBA" id="ARBA00022989"/>
    </source>
</evidence>
<accession>A0A7G9GW33</accession>
<feature type="transmembrane region" description="Helical" evidence="5">
    <location>
        <begin position="81"/>
        <end position="111"/>
    </location>
</feature>
<evidence type="ECO:0000256" key="5">
    <source>
        <dbReference type="SAM" id="Phobius"/>
    </source>
</evidence>
<keyword evidence="2 5" id="KW-0812">Transmembrane</keyword>
<feature type="transmembrane region" description="Helical" evidence="5">
    <location>
        <begin position="203"/>
        <end position="219"/>
    </location>
</feature>
<feature type="transmembrane region" description="Helical" evidence="5">
    <location>
        <begin position="131"/>
        <end position="149"/>
    </location>
</feature>
<keyword evidence="8" id="KW-1185">Reference proteome</keyword>
<dbReference type="InterPro" id="IPR049453">
    <property type="entry name" value="Memb_transporter_dom"/>
</dbReference>
<dbReference type="GO" id="GO:0016020">
    <property type="term" value="C:membrane"/>
    <property type="evidence" value="ECO:0007669"/>
    <property type="project" value="UniProtKB-SubCell"/>
</dbReference>
<proteinExistence type="predicted"/>
<feature type="transmembrane region" description="Helical" evidence="5">
    <location>
        <begin position="12"/>
        <end position="35"/>
    </location>
</feature>
<feature type="transmembrane region" description="Helical" evidence="5">
    <location>
        <begin position="298"/>
        <end position="319"/>
    </location>
</feature>
<sequence length="334" mass="37069">MKEEYRKIVEKAIIVALAVWISIIICDYFGLSKFYAGIAALNVINLNDAKTRRQAYERTITTFCGGLVACLIAYSGFQENMFLYILGLAVVCCITEFIIKVPATVGCIAFTYIMLNIDPSKSPNGYLEERVLGTAAGAIIVSLIVTAYSKIKHVPTSSVSYVQRKNIKEHLKRAIIPGIAVLLGYFVVSYLNKYMSSKYVTNYTLYYCALASVVPFHVDMKELLHKSKERIISTIVGGLIASVFVFFNLYGIFWTGCGILVVIIFIESFVKVSASLGGIVFLFIMVNMKDGITPLVYYVDRVIGTVIGIILIILVSYMIGKLKNYIVVGDKGKF</sequence>
<dbReference type="EMBL" id="CP060637">
    <property type="protein sequence ID" value="QNM15015.1"/>
    <property type="molecule type" value="Genomic_DNA"/>
</dbReference>
<reference evidence="7 8" key="1">
    <citation type="submission" date="2020-08" db="EMBL/GenBank/DDBJ databases">
        <authorList>
            <person name="Liu C."/>
            <person name="Sun Q."/>
        </authorList>
    </citation>
    <scope>NUCLEOTIDE SEQUENCE [LARGE SCALE GENOMIC DNA]</scope>
    <source>
        <strain evidence="7 8">NSJ-57</strain>
    </source>
</reference>
<evidence type="ECO:0000256" key="2">
    <source>
        <dbReference type="ARBA" id="ARBA00022692"/>
    </source>
</evidence>
<evidence type="ECO:0000256" key="1">
    <source>
        <dbReference type="ARBA" id="ARBA00004141"/>
    </source>
</evidence>
<keyword evidence="4 5" id="KW-0472">Membrane</keyword>
<feature type="transmembrane region" description="Helical" evidence="5">
    <location>
        <begin position="231"/>
        <end position="253"/>
    </location>
</feature>
<feature type="transmembrane region" description="Helical" evidence="5">
    <location>
        <begin position="170"/>
        <end position="191"/>
    </location>
</feature>
<evidence type="ECO:0000256" key="4">
    <source>
        <dbReference type="ARBA" id="ARBA00023136"/>
    </source>
</evidence>
<dbReference type="RefSeq" id="WP_187422801.1">
    <property type="nucleotide sequence ID" value="NZ_CP060637.1"/>
</dbReference>
<feature type="domain" description="Integral membrane bound transporter" evidence="6">
    <location>
        <begin position="22"/>
        <end position="143"/>
    </location>
</feature>
<name>A0A7G9GW33_9FUSO</name>
<feature type="transmembrane region" description="Helical" evidence="5">
    <location>
        <begin position="259"/>
        <end position="286"/>
    </location>
</feature>